<evidence type="ECO:0000313" key="10">
    <source>
        <dbReference type="Proteomes" id="UP000332933"/>
    </source>
</evidence>
<protein>
    <recommendedName>
        <fullName evidence="3">beta-glucosidase</fullName>
        <ecNumber evidence="3">3.2.1.21</ecNumber>
    </recommendedName>
</protein>
<keyword evidence="10" id="KW-1185">Reference proteome</keyword>
<gene>
    <name evidence="9" type="primary">Aste57867_1066</name>
    <name evidence="8" type="ORF">As57867_001065</name>
    <name evidence="9" type="ORF">ASTE57867_1066</name>
</gene>
<keyword evidence="6" id="KW-0326">Glycosidase</keyword>
<name>A0A485K9C9_9STRA</name>
<evidence type="ECO:0000256" key="4">
    <source>
        <dbReference type="ARBA" id="ARBA00022729"/>
    </source>
</evidence>
<comment type="catalytic activity">
    <reaction evidence="1">
        <text>Hydrolysis of terminal, non-reducing beta-D-glucosyl residues with release of beta-D-glucose.</text>
        <dbReference type="EC" id="3.2.1.21"/>
    </reaction>
</comment>
<keyword evidence="4 7" id="KW-0732">Signal</keyword>
<evidence type="ECO:0000256" key="6">
    <source>
        <dbReference type="ARBA" id="ARBA00023295"/>
    </source>
</evidence>
<comment type="similarity">
    <text evidence="2">Belongs to the glycosyl hydrolase 3 family.</text>
</comment>
<proteinExistence type="inferred from homology"/>
<dbReference type="SUPFAM" id="SSF51445">
    <property type="entry name" value="(Trans)glycosidases"/>
    <property type="match status" value="1"/>
</dbReference>
<dbReference type="InterPro" id="IPR036962">
    <property type="entry name" value="Glyco_hydro_3_N_sf"/>
</dbReference>
<evidence type="ECO:0000313" key="9">
    <source>
        <dbReference type="EMBL" id="VFT78288.1"/>
    </source>
</evidence>
<dbReference type="GO" id="GO:0008422">
    <property type="term" value="F:beta-glucosidase activity"/>
    <property type="evidence" value="ECO:0007669"/>
    <property type="project" value="UniProtKB-EC"/>
</dbReference>
<evidence type="ECO:0000256" key="3">
    <source>
        <dbReference type="ARBA" id="ARBA00012744"/>
    </source>
</evidence>
<evidence type="ECO:0000256" key="1">
    <source>
        <dbReference type="ARBA" id="ARBA00000448"/>
    </source>
</evidence>
<dbReference type="EMBL" id="VJMH01000073">
    <property type="protein sequence ID" value="KAF0719394.1"/>
    <property type="molecule type" value="Genomic_DNA"/>
</dbReference>
<reference evidence="8" key="2">
    <citation type="submission" date="2019-06" db="EMBL/GenBank/DDBJ databases">
        <title>Genomics analysis of Aphanomyces spp. identifies a new class of oomycete effector associated with host adaptation.</title>
        <authorList>
            <person name="Gaulin E."/>
        </authorList>
    </citation>
    <scope>NUCLEOTIDE SEQUENCE</scope>
    <source>
        <strain evidence="8">CBS 578.67</strain>
    </source>
</reference>
<dbReference type="EC" id="3.2.1.21" evidence="3"/>
<keyword evidence="5" id="KW-0378">Hydrolase</keyword>
<dbReference type="Gene3D" id="3.20.20.300">
    <property type="entry name" value="Glycoside hydrolase, family 3, N-terminal domain"/>
    <property type="match status" value="2"/>
</dbReference>
<sequence length="331" mass="35751">MKVFLPLVLVSTVATAQSNDDKAWAIVNKLTSDQLLGQMNQLSIGTIQKDTPNGKVLDMTKVQANAKRFAGSYSILGASYLYNAVLFPAAINSGATFNPALVEEYGKFKGRDTKAAGVPIGLECMKHLAKIQLSRVLQGYSDPVSGDDRDGAVLTDYDVLNHFVPSFDEAGIKTGMGTYIGINGVQLAANEKMHKGLLRHDLNFQGTMATDFAEISLIGPDLLDDYEQSLNKATYDIIMKIQLDRLKQSVQRQIKLKYDLGLFDTPVPGADLVSLVCDKASEDAALATARESLVLLKNKNNVLPLAPSASVFLTGPSMDDIGLLGGGWTYQ</sequence>
<dbReference type="InterPro" id="IPR036881">
    <property type="entry name" value="Glyco_hydro_3_C_sf"/>
</dbReference>
<evidence type="ECO:0000256" key="2">
    <source>
        <dbReference type="ARBA" id="ARBA00005336"/>
    </source>
</evidence>
<dbReference type="SUPFAM" id="SSF52279">
    <property type="entry name" value="Beta-D-glucan exohydrolase, C-terminal domain"/>
    <property type="match status" value="1"/>
</dbReference>
<accession>A0A485K9C9</accession>
<reference evidence="9 10" key="1">
    <citation type="submission" date="2019-03" db="EMBL/GenBank/DDBJ databases">
        <authorList>
            <person name="Gaulin E."/>
            <person name="Dumas B."/>
        </authorList>
    </citation>
    <scope>NUCLEOTIDE SEQUENCE [LARGE SCALE GENOMIC DNA]</scope>
    <source>
        <strain evidence="9">CBS 568.67</strain>
    </source>
</reference>
<dbReference type="PANTHER" id="PTHR30620:SF16">
    <property type="entry name" value="LYSOSOMAL BETA GLUCOSIDASE"/>
    <property type="match status" value="1"/>
</dbReference>
<feature type="signal peptide" evidence="7">
    <location>
        <begin position="1"/>
        <end position="18"/>
    </location>
</feature>
<evidence type="ECO:0000256" key="5">
    <source>
        <dbReference type="ARBA" id="ARBA00022801"/>
    </source>
</evidence>
<dbReference type="Proteomes" id="UP000332933">
    <property type="component" value="Unassembled WGS sequence"/>
</dbReference>
<organism evidence="9 10">
    <name type="scientific">Aphanomyces stellatus</name>
    <dbReference type="NCBI Taxonomy" id="120398"/>
    <lineage>
        <taxon>Eukaryota</taxon>
        <taxon>Sar</taxon>
        <taxon>Stramenopiles</taxon>
        <taxon>Oomycota</taxon>
        <taxon>Saprolegniomycetes</taxon>
        <taxon>Saprolegniales</taxon>
        <taxon>Verrucalvaceae</taxon>
        <taxon>Aphanomyces</taxon>
    </lineage>
</organism>
<dbReference type="Gene3D" id="3.40.50.1700">
    <property type="entry name" value="Glycoside hydrolase family 3 C-terminal domain"/>
    <property type="match status" value="1"/>
</dbReference>
<dbReference type="GO" id="GO:0009251">
    <property type="term" value="P:glucan catabolic process"/>
    <property type="evidence" value="ECO:0007669"/>
    <property type="project" value="TreeGrafter"/>
</dbReference>
<evidence type="ECO:0000313" key="8">
    <source>
        <dbReference type="EMBL" id="KAF0719394.1"/>
    </source>
</evidence>
<feature type="chain" id="PRO_5036115927" description="beta-glucosidase" evidence="7">
    <location>
        <begin position="19"/>
        <end position="331"/>
    </location>
</feature>
<evidence type="ECO:0000256" key="7">
    <source>
        <dbReference type="SAM" id="SignalP"/>
    </source>
</evidence>
<dbReference type="InterPro" id="IPR051915">
    <property type="entry name" value="Cellulose_Degrad_GH3"/>
</dbReference>
<dbReference type="PANTHER" id="PTHR30620">
    <property type="entry name" value="PERIPLASMIC BETA-GLUCOSIDASE-RELATED"/>
    <property type="match status" value="1"/>
</dbReference>
<dbReference type="OrthoDB" id="65399at2759"/>
<dbReference type="EMBL" id="CAADRA010000073">
    <property type="protein sequence ID" value="VFT78288.1"/>
    <property type="molecule type" value="Genomic_DNA"/>
</dbReference>
<dbReference type="InterPro" id="IPR017853">
    <property type="entry name" value="GH"/>
</dbReference>
<dbReference type="AlphaFoldDB" id="A0A485K9C9"/>